<keyword evidence="3" id="KW-1185">Reference proteome</keyword>
<reference evidence="2" key="1">
    <citation type="journal article" date="2023" name="Mol. Phylogenet. Evol.">
        <title>Genome-scale phylogeny and comparative genomics of the fungal order Sordariales.</title>
        <authorList>
            <person name="Hensen N."/>
            <person name="Bonometti L."/>
            <person name="Westerberg I."/>
            <person name="Brannstrom I.O."/>
            <person name="Guillou S."/>
            <person name="Cros-Aarteil S."/>
            <person name="Calhoun S."/>
            <person name="Haridas S."/>
            <person name="Kuo A."/>
            <person name="Mondo S."/>
            <person name="Pangilinan J."/>
            <person name="Riley R."/>
            <person name="LaButti K."/>
            <person name="Andreopoulos B."/>
            <person name="Lipzen A."/>
            <person name="Chen C."/>
            <person name="Yan M."/>
            <person name="Daum C."/>
            <person name="Ng V."/>
            <person name="Clum A."/>
            <person name="Steindorff A."/>
            <person name="Ohm R.A."/>
            <person name="Martin F."/>
            <person name="Silar P."/>
            <person name="Natvig D.O."/>
            <person name="Lalanne C."/>
            <person name="Gautier V."/>
            <person name="Ament-Velasquez S.L."/>
            <person name="Kruys A."/>
            <person name="Hutchinson M.I."/>
            <person name="Powell A.J."/>
            <person name="Barry K."/>
            <person name="Miller A.N."/>
            <person name="Grigoriev I.V."/>
            <person name="Debuchy R."/>
            <person name="Gladieux P."/>
            <person name="Hiltunen Thoren M."/>
            <person name="Johannesson H."/>
        </authorList>
    </citation>
    <scope>NUCLEOTIDE SEQUENCE</scope>
    <source>
        <strain evidence="2">PSN293</strain>
    </source>
</reference>
<name>A0AAN6YDD0_9PEZI</name>
<evidence type="ECO:0000256" key="1">
    <source>
        <dbReference type="SAM" id="SignalP"/>
    </source>
</evidence>
<sequence>MWLTKASLFLLAAASFVLADFPYTGPCSDKVCGASGKPCRTGLNCVPWPTFERSERKGCTCSYM</sequence>
<accession>A0AAN6YDD0</accession>
<protein>
    <submittedName>
        <fullName evidence="2">Uncharacterized protein</fullName>
    </submittedName>
</protein>
<proteinExistence type="predicted"/>
<dbReference type="EMBL" id="MU858068">
    <property type="protein sequence ID" value="KAK4216433.1"/>
    <property type="molecule type" value="Genomic_DNA"/>
</dbReference>
<reference evidence="2" key="2">
    <citation type="submission" date="2023-05" db="EMBL/GenBank/DDBJ databases">
        <authorList>
            <consortium name="Lawrence Berkeley National Laboratory"/>
            <person name="Steindorff A."/>
            <person name="Hensen N."/>
            <person name="Bonometti L."/>
            <person name="Westerberg I."/>
            <person name="Brannstrom I.O."/>
            <person name="Guillou S."/>
            <person name="Cros-Aarteil S."/>
            <person name="Calhoun S."/>
            <person name="Haridas S."/>
            <person name="Kuo A."/>
            <person name="Mondo S."/>
            <person name="Pangilinan J."/>
            <person name="Riley R."/>
            <person name="Labutti K."/>
            <person name="Andreopoulos B."/>
            <person name="Lipzen A."/>
            <person name="Chen C."/>
            <person name="Yanf M."/>
            <person name="Daum C."/>
            <person name="Ng V."/>
            <person name="Clum A."/>
            <person name="Ohm R."/>
            <person name="Martin F."/>
            <person name="Silar P."/>
            <person name="Natvig D."/>
            <person name="Lalanne C."/>
            <person name="Gautier V."/>
            <person name="Ament-Velasquez S.L."/>
            <person name="Kruys A."/>
            <person name="Hutchinson M.I."/>
            <person name="Powell A.J."/>
            <person name="Barry K."/>
            <person name="Miller A.N."/>
            <person name="Grigoriev I.V."/>
            <person name="Debuchy R."/>
            <person name="Gladieux P."/>
            <person name="Thoren M.H."/>
            <person name="Johannesson H."/>
        </authorList>
    </citation>
    <scope>NUCLEOTIDE SEQUENCE</scope>
    <source>
        <strain evidence="2">PSN293</strain>
    </source>
</reference>
<comment type="caution">
    <text evidence="2">The sequence shown here is derived from an EMBL/GenBank/DDBJ whole genome shotgun (WGS) entry which is preliminary data.</text>
</comment>
<keyword evidence="1" id="KW-0732">Signal</keyword>
<dbReference type="Proteomes" id="UP001301769">
    <property type="component" value="Unassembled WGS sequence"/>
</dbReference>
<dbReference type="AlphaFoldDB" id="A0AAN6YDD0"/>
<organism evidence="2 3">
    <name type="scientific">Rhypophila decipiens</name>
    <dbReference type="NCBI Taxonomy" id="261697"/>
    <lineage>
        <taxon>Eukaryota</taxon>
        <taxon>Fungi</taxon>
        <taxon>Dikarya</taxon>
        <taxon>Ascomycota</taxon>
        <taxon>Pezizomycotina</taxon>
        <taxon>Sordariomycetes</taxon>
        <taxon>Sordariomycetidae</taxon>
        <taxon>Sordariales</taxon>
        <taxon>Naviculisporaceae</taxon>
        <taxon>Rhypophila</taxon>
    </lineage>
</organism>
<feature type="signal peptide" evidence="1">
    <location>
        <begin position="1"/>
        <end position="19"/>
    </location>
</feature>
<feature type="chain" id="PRO_5043022769" evidence="1">
    <location>
        <begin position="20"/>
        <end position="64"/>
    </location>
</feature>
<evidence type="ECO:0000313" key="3">
    <source>
        <dbReference type="Proteomes" id="UP001301769"/>
    </source>
</evidence>
<evidence type="ECO:0000313" key="2">
    <source>
        <dbReference type="EMBL" id="KAK4216433.1"/>
    </source>
</evidence>
<gene>
    <name evidence="2" type="ORF">QBC37DRAFT_279269</name>
</gene>